<dbReference type="Proteomes" id="UP001519343">
    <property type="component" value="Unassembled WGS sequence"/>
</dbReference>
<gene>
    <name evidence="7" type="ORF">J2Z37_002003</name>
</gene>
<feature type="domain" description="RNA polymerase sigma-70 region 2" evidence="5">
    <location>
        <begin position="11"/>
        <end position="66"/>
    </location>
</feature>
<accession>A0ABS4GPL6</accession>
<dbReference type="InterPro" id="IPR007627">
    <property type="entry name" value="RNA_pol_sigma70_r2"/>
</dbReference>
<name>A0ABS4GPL6_9BACL</name>
<dbReference type="EMBL" id="JAGGKT010000004">
    <property type="protein sequence ID" value="MBP1932002.1"/>
    <property type="molecule type" value="Genomic_DNA"/>
</dbReference>
<evidence type="ECO:0000256" key="3">
    <source>
        <dbReference type="ARBA" id="ARBA00023082"/>
    </source>
</evidence>
<organism evidence="7 8">
    <name type="scientific">Ammoniphilus resinae</name>
    <dbReference type="NCBI Taxonomy" id="861532"/>
    <lineage>
        <taxon>Bacteria</taxon>
        <taxon>Bacillati</taxon>
        <taxon>Bacillota</taxon>
        <taxon>Bacilli</taxon>
        <taxon>Bacillales</taxon>
        <taxon>Paenibacillaceae</taxon>
        <taxon>Aneurinibacillus group</taxon>
        <taxon>Ammoniphilus</taxon>
    </lineage>
</organism>
<dbReference type="InterPro" id="IPR013325">
    <property type="entry name" value="RNA_pol_sigma_r2"/>
</dbReference>
<keyword evidence="3" id="KW-0731">Sigma factor</keyword>
<evidence type="ECO:0000256" key="2">
    <source>
        <dbReference type="ARBA" id="ARBA00023015"/>
    </source>
</evidence>
<dbReference type="SUPFAM" id="SSF88946">
    <property type="entry name" value="Sigma2 domain of RNA polymerase sigma factors"/>
    <property type="match status" value="1"/>
</dbReference>
<dbReference type="InterPro" id="IPR014284">
    <property type="entry name" value="RNA_pol_sigma-70_dom"/>
</dbReference>
<evidence type="ECO:0000259" key="5">
    <source>
        <dbReference type="Pfam" id="PF04542"/>
    </source>
</evidence>
<proteinExistence type="inferred from homology"/>
<feature type="domain" description="RNA polymerase sigma factor 70 region 4 type 2" evidence="6">
    <location>
        <begin position="91"/>
        <end position="142"/>
    </location>
</feature>
<dbReference type="Pfam" id="PF08281">
    <property type="entry name" value="Sigma70_r4_2"/>
    <property type="match status" value="1"/>
</dbReference>
<dbReference type="RefSeq" id="WP_245203695.1">
    <property type="nucleotide sequence ID" value="NZ_JAGGKT010000004.1"/>
</dbReference>
<evidence type="ECO:0000313" key="8">
    <source>
        <dbReference type="Proteomes" id="UP001519343"/>
    </source>
</evidence>
<keyword evidence="4" id="KW-0804">Transcription</keyword>
<protein>
    <submittedName>
        <fullName evidence="7">RNA polymerase sigma-70 factor (ECF subfamily)</fullName>
    </submittedName>
</protein>
<evidence type="ECO:0000259" key="6">
    <source>
        <dbReference type="Pfam" id="PF08281"/>
    </source>
</evidence>
<sequence length="153" mass="17765">MKKVNQCSIVLLFYTRNEDDALEIVQETVYKAFISIKQLKEPAYFRTWLTRVLINCAINYIKKQERIIPFSEPIPNRVASANTTHVEDKMDLSSAIDQLEEKLKTVVILKYYHDLTIVQIAEILECPVGTVKTRLHNALKKLRVELKEVCVNE</sequence>
<comment type="caution">
    <text evidence="7">The sequence shown here is derived from an EMBL/GenBank/DDBJ whole genome shotgun (WGS) entry which is preliminary data.</text>
</comment>
<dbReference type="Gene3D" id="1.10.1740.10">
    <property type="match status" value="1"/>
</dbReference>
<dbReference type="PANTHER" id="PTHR43133">
    <property type="entry name" value="RNA POLYMERASE ECF-TYPE SIGMA FACTO"/>
    <property type="match status" value="1"/>
</dbReference>
<evidence type="ECO:0000256" key="4">
    <source>
        <dbReference type="ARBA" id="ARBA00023163"/>
    </source>
</evidence>
<dbReference type="Gene3D" id="1.10.10.10">
    <property type="entry name" value="Winged helix-like DNA-binding domain superfamily/Winged helix DNA-binding domain"/>
    <property type="match status" value="1"/>
</dbReference>
<dbReference type="Pfam" id="PF04542">
    <property type="entry name" value="Sigma70_r2"/>
    <property type="match status" value="1"/>
</dbReference>
<reference evidence="7 8" key="1">
    <citation type="submission" date="2021-03" db="EMBL/GenBank/DDBJ databases">
        <title>Genomic Encyclopedia of Type Strains, Phase IV (KMG-IV): sequencing the most valuable type-strain genomes for metagenomic binning, comparative biology and taxonomic classification.</title>
        <authorList>
            <person name="Goeker M."/>
        </authorList>
    </citation>
    <scope>NUCLEOTIDE SEQUENCE [LARGE SCALE GENOMIC DNA]</scope>
    <source>
        <strain evidence="7 8">DSM 24738</strain>
    </source>
</reference>
<dbReference type="PANTHER" id="PTHR43133:SF51">
    <property type="entry name" value="RNA POLYMERASE SIGMA FACTOR"/>
    <property type="match status" value="1"/>
</dbReference>
<dbReference type="InterPro" id="IPR013249">
    <property type="entry name" value="RNA_pol_sigma70_r4_t2"/>
</dbReference>
<evidence type="ECO:0000256" key="1">
    <source>
        <dbReference type="ARBA" id="ARBA00010641"/>
    </source>
</evidence>
<dbReference type="NCBIfam" id="TIGR02937">
    <property type="entry name" value="sigma70-ECF"/>
    <property type="match status" value="1"/>
</dbReference>
<dbReference type="CDD" id="cd06171">
    <property type="entry name" value="Sigma70_r4"/>
    <property type="match status" value="1"/>
</dbReference>
<comment type="similarity">
    <text evidence="1">Belongs to the sigma-70 factor family. ECF subfamily.</text>
</comment>
<dbReference type="InterPro" id="IPR036388">
    <property type="entry name" value="WH-like_DNA-bd_sf"/>
</dbReference>
<dbReference type="SUPFAM" id="SSF88659">
    <property type="entry name" value="Sigma3 and sigma4 domains of RNA polymerase sigma factors"/>
    <property type="match status" value="1"/>
</dbReference>
<keyword evidence="2" id="KW-0805">Transcription regulation</keyword>
<dbReference type="InterPro" id="IPR039425">
    <property type="entry name" value="RNA_pol_sigma-70-like"/>
</dbReference>
<evidence type="ECO:0000313" key="7">
    <source>
        <dbReference type="EMBL" id="MBP1932002.1"/>
    </source>
</evidence>
<dbReference type="InterPro" id="IPR013324">
    <property type="entry name" value="RNA_pol_sigma_r3/r4-like"/>
</dbReference>
<keyword evidence="8" id="KW-1185">Reference proteome</keyword>